<dbReference type="Pfam" id="PF04143">
    <property type="entry name" value="Sulf_transp"/>
    <property type="match status" value="1"/>
</dbReference>
<dbReference type="EMBL" id="BAABJX010000006">
    <property type="protein sequence ID" value="GAA4822395.1"/>
    <property type="molecule type" value="Genomic_DNA"/>
</dbReference>
<feature type="transmembrane region" description="Helical" evidence="1">
    <location>
        <begin position="40"/>
        <end position="60"/>
    </location>
</feature>
<name>A0ABP9CYU9_9BACT</name>
<keyword evidence="1" id="KW-0472">Membrane</keyword>
<keyword evidence="1" id="KW-1133">Transmembrane helix</keyword>
<reference evidence="3" key="1">
    <citation type="journal article" date="2019" name="Int. J. Syst. Evol. Microbiol.">
        <title>The Global Catalogue of Microorganisms (GCM) 10K type strain sequencing project: providing services to taxonomists for standard genome sequencing and annotation.</title>
        <authorList>
            <consortium name="The Broad Institute Genomics Platform"/>
            <consortium name="The Broad Institute Genome Sequencing Center for Infectious Disease"/>
            <person name="Wu L."/>
            <person name="Ma J."/>
        </authorList>
    </citation>
    <scope>NUCLEOTIDE SEQUENCE [LARGE SCALE GENOMIC DNA]</scope>
    <source>
        <strain evidence="3">JCM 18326</strain>
    </source>
</reference>
<sequence length="140" mass="15367">MKKSIGIRYIFMGMLFGIVMTKSQAVSWFRIQEMFFFDNFHMYGIIGSAVILGVILVALVKKFGLKDLNGNPIVFSDKDMSIPRYLIGGTIFGLGWALTGACPGPMFTLVGHGALTMLLVIVSALLGTFAYGLLRNKLPH</sequence>
<keyword evidence="1" id="KW-0812">Transmembrane</keyword>
<feature type="transmembrane region" description="Helical" evidence="1">
    <location>
        <begin position="85"/>
        <end position="107"/>
    </location>
</feature>
<proteinExistence type="predicted"/>
<keyword evidence="3" id="KW-1185">Reference proteome</keyword>
<feature type="transmembrane region" description="Helical" evidence="1">
    <location>
        <begin position="7"/>
        <end position="28"/>
    </location>
</feature>
<evidence type="ECO:0000313" key="3">
    <source>
        <dbReference type="Proteomes" id="UP001500298"/>
    </source>
</evidence>
<evidence type="ECO:0000256" key="1">
    <source>
        <dbReference type="SAM" id="Phobius"/>
    </source>
</evidence>
<comment type="caution">
    <text evidence="2">The sequence shown here is derived from an EMBL/GenBank/DDBJ whole genome shotgun (WGS) entry which is preliminary data.</text>
</comment>
<dbReference type="InterPro" id="IPR007272">
    <property type="entry name" value="Sulf_transp_TsuA/YedE"/>
</dbReference>
<gene>
    <name evidence="2" type="ORF">GCM10023331_03480</name>
</gene>
<organism evidence="2 3">
    <name type="scientific">Algivirga pacifica</name>
    <dbReference type="NCBI Taxonomy" id="1162670"/>
    <lineage>
        <taxon>Bacteria</taxon>
        <taxon>Pseudomonadati</taxon>
        <taxon>Bacteroidota</taxon>
        <taxon>Cytophagia</taxon>
        <taxon>Cytophagales</taxon>
        <taxon>Flammeovirgaceae</taxon>
        <taxon>Algivirga</taxon>
    </lineage>
</organism>
<feature type="transmembrane region" description="Helical" evidence="1">
    <location>
        <begin position="113"/>
        <end position="134"/>
    </location>
</feature>
<evidence type="ECO:0000313" key="2">
    <source>
        <dbReference type="EMBL" id="GAA4822395.1"/>
    </source>
</evidence>
<dbReference type="RefSeq" id="WP_345368696.1">
    <property type="nucleotide sequence ID" value="NZ_BAABJX010000006.1"/>
</dbReference>
<protein>
    <submittedName>
        <fullName evidence="2">YeeE/YedE thiosulfate transporter family protein</fullName>
    </submittedName>
</protein>
<accession>A0ABP9CYU9</accession>
<dbReference type="Proteomes" id="UP001500298">
    <property type="component" value="Unassembled WGS sequence"/>
</dbReference>